<reference evidence="1 2" key="1">
    <citation type="submission" date="2014-06" db="EMBL/GenBank/DDBJ databases">
        <title>Genomes of Alteromonas australica, a world apart.</title>
        <authorList>
            <person name="Gonzaga A."/>
            <person name="Lopez-Perez M."/>
            <person name="Rodriguez-Valera F."/>
        </authorList>
    </citation>
    <scope>NUCLEOTIDE SEQUENCE [LARGE SCALE GENOMIC DNA]</scope>
    <source>
        <strain evidence="1 2">H 17</strain>
    </source>
</reference>
<dbReference type="RefSeq" id="WP_044057270.1">
    <property type="nucleotide sequence ID" value="NZ_CAJXAX010000017.1"/>
</dbReference>
<dbReference type="KEGG" id="aal:EP13_10890"/>
<sequence length="118" mass="13596">MQTGVKAVDQLIVKHGIMSCPGYDTFQRRMRLTGGDKRADTLPFCMYTKISHAPLSRYFTVHHFYLPSNKGKLASFLFDEKGVLIEQVYYQRVTRWVKVCKKLQQLVQGTSRDVHLAA</sequence>
<dbReference type="EMBL" id="CP008849">
    <property type="protein sequence ID" value="AIF99149.1"/>
    <property type="molecule type" value="Genomic_DNA"/>
</dbReference>
<organism evidence="1 2">
    <name type="scientific">Alteromonas australica</name>
    <dbReference type="NCBI Taxonomy" id="589873"/>
    <lineage>
        <taxon>Bacteria</taxon>
        <taxon>Pseudomonadati</taxon>
        <taxon>Pseudomonadota</taxon>
        <taxon>Gammaproteobacteria</taxon>
        <taxon>Alteromonadales</taxon>
        <taxon>Alteromonadaceae</taxon>
        <taxon>Alteromonas/Salinimonas group</taxon>
        <taxon>Alteromonas</taxon>
    </lineage>
</organism>
<evidence type="ECO:0000313" key="1">
    <source>
        <dbReference type="EMBL" id="AIF99149.1"/>
    </source>
</evidence>
<protein>
    <submittedName>
        <fullName evidence="1">Uncharacterized protein</fullName>
    </submittedName>
</protein>
<keyword evidence="2" id="KW-1185">Reference proteome</keyword>
<accession>A0A075NWV3</accession>
<proteinExistence type="predicted"/>
<dbReference type="AlphaFoldDB" id="A0A075NWV3"/>
<evidence type="ECO:0000313" key="2">
    <source>
        <dbReference type="Proteomes" id="UP000056090"/>
    </source>
</evidence>
<dbReference type="eggNOG" id="ENOG5033PAT">
    <property type="taxonomic scope" value="Bacteria"/>
</dbReference>
<name>A0A075NWV3_9ALTE</name>
<dbReference type="GeneID" id="78255411"/>
<gene>
    <name evidence="1" type="ORF">EP13_10890</name>
</gene>
<dbReference type="Proteomes" id="UP000056090">
    <property type="component" value="Chromosome"/>
</dbReference>